<reference evidence="2 3" key="1">
    <citation type="submission" date="2020-04" db="EMBL/GenBank/DDBJ databases">
        <title>Gordonia sp. nov. TBRC 11910.</title>
        <authorList>
            <person name="Suriyachadkun C."/>
        </authorList>
    </citation>
    <scope>NUCLEOTIDE SEQUENCE [LARGE SCALE GENOMIC DNA]</scope>
    <source>
        <strain evidence="2 3">TBRC 11910</strain>
    </source>
</reference>
<dbReference type="InterPro" id="IPR006311">
    <property type="entry name" value="TAT_signal"/>
</dbReference>
<keyword evidence="3" id="KW-1185">Reference proteome</keyword>
<gene>
    <name evidence="2" type="ORF">HH308_12700</name>
</gene>
<dbReference type="PROSITE" id="PS51318">
    <property type="entry name" value="TAT"/>
    <property type="match status" value="1"/>
</dbReference>
<keyword evidence="1" id="KW-0732">Signal</keyword>
<protein>
    <recommendedName>
        <fullName evidence="4">Secreted protein</fullName>
    </recommendedName>
</protein>
<feature type="chain" id="PRO_5032396217" description="Secreted protein" evidence="1">
    <location>
        <begin position="34"/>
        <end position="278"/>
    </location>
</feature>
<evidence type="ECO:0008006" key="4">
    <source>
        <dbReference type="Google" id="ProtNLM"/>
    </source>
</evidence>
<sequence>MRNSTPARLGRRVIAAGAIAAAASLTVSGVATAAPAPSTPKVNEHALKSLGAFAPAIIGSAATPDANGKINAGLLSEARTLSSTPGLPVEVKAMWDKVIDFLGAPGERQVTEMLRSEAAAKAGDPTIPKGPNKPRIQEFLYPTLGFGCMAGNGSSTGGNSMGRALVTAGPQQAPAPGPKLGQAGYVYTSLGTGPALNNAGNPLQVSWVNIDNGRTGQFALKRNPKINATDGPGTFTGIATTGRGRVISTIYGSVTTRNTTTNRPTTCSIIPTVGIAIV</sequence>
<evidence type="ECO:0000313" key="3">
    <source>
        <dbReference type="Proteomes" id="UP000550729"/>
    </source>
</evidence>
<proteinExistence type="predicted"/>
<feature type="signal peptide" evidence="1">
    <location>
        <begin position="1"/>
        <end position="33"/>
    </location>
</feature>
<dbReference type="EMBL" id="JABBNB010000011">
    <property type="protein sequence ID" value="NMO02071.1"/>
    <property type="molecule type" value="Genomic_DNA"/>
</dbReference>
<dbReference type="AlphaFoldDB" id="A0A848L0Q2"/>
<dbReference type="Proteomes" id="UP000550729">
    <property type="component" value="Unassembled WGS sequence"/>
</dbReference>
<evidence type="ECO:0000313" key="2">
    <source>
        <dbReference type="EMBL" id="NMO02071.1"/>
    </source>
</evidence>
<evidence type="ECO:0000256" key="1">
    <source>
        <dbReference type="SAM" id="SignalP"/>
    </source>
</evidence>
<accession>A0A848L0Q2</accession>
<name>A0A848L0Q2_9ACTN</name>
<comment type="caution">
    <text evidence="2">The sequence shown here is derived from an EMBL/GenBank/DDBJ whole genome shotgun (WGS) entry which is preliminary data.</text>
</comment>
<organism evidence="2 3">
    <name type="scientific">Gordonia asplenii</name>
    <dbReference type="NCBI Taxonomy" id="2725283"/>
    <lineage>
        <taxon>Bacteria</taxon>
        <taxon>Bacillati</taxon>
        <taxon>Actinomycetota</taxon>
        <taxon>Actinomycetes</taxon>
        <taxon>Mycobacteriales</taxon>
        <taxon>Gordoniaceae</taxon>
        <taxon>Gordonia</taxon>
    </lineage>
</organism>